<dbReference type="Gene3D" id="3.40.50.2000">
    <property type="entry name" value="Glycogen Phosphorylase B"/>
    <property type="match status" value="2"/>
</dbReference>
<dbReference type="InterPro" id="IPR028098">
    <property type="entry name" value="Glyco_trans_4-like_N"/>
</dbReference>
<keyword evidence="2" id="KW-0808">Transferase</keyword>
<dbReference type="Pfam" id="PF13692">
    <property type="entry name" value="Glyco_trans_1_4"/>
    <property type="match status" value="1"/>
</dbReference>
<evidence type="ECO:0000313" key="3">
    <source>
        <dbReference type="Proteomes" id="UP000637002"/>
    </source>
</evidence>
<evidence type="ECO:0000313" key="2">
    <source>
        <dbReference type="EMBL" id="GGC92993.1"/>
    </source>
</evidence>
<dbReference type="PANTHER" id="PTHR12526:SF638">
    <property type="entry name" value="SPORE COAT PROTEIN SA"/>
    <property type="match status" value="1"/>
</dbReference>
<dbReference type="Proteomes" id="UP000637002">
    <property type="component" value="Unassembled WGS sequence"/>
</dbReference>
<dbReference type="Pfam" id="PF13477">
    <property type="entry name" value="Glyco_trans_4_2"/>
    <property type="match status" value="1"/>
</dbReference>
<dbReference type="RefSeq" id="WP_244642290.1">
    <property type="nucleotide sequence ID" value="NZ_BMGG01000013.1"/>
</dbReference>
<evidence type="ECO:0000259" key="1">
    <source>
        <dbReference type="Pfam" id="PF13477"/>
    </source>
</evidence>
<name>A0A916XPH4_9HYPH</name>
<organism evidence="2 3">
    <name type="scientific">Chelatococcus reniformis</name>
    <dbReference type="NCBI Taxonomy" id="1494448"/>
    <lineage>
        <taxon>Bacteria</taxon>
        <taxon>Pseudomonadati</taxon>
        <taxon>Pseudomonadota</taxon>
        <taxon>Alphaproteobacteria</taxon>
        <taxon>Hyphomicrobiales</taxon>
        <taxon>Chelatococcaceae</taxon>
        <taxon>Chelatococcus</taxon>
    </lineage>
</organism>
<reference evidence="2" key="2">
    <citation type="submission" date="2020-09" db="EMBL/GenBank/DDBJ databases">
        <authorList>
            <person name="Sun Q."/>
            <person name="Zhou Y."/>
        </authorList>
    </citation>
    <scope>NUCLEOTIDE SEQUENCE</scope>
    <source>
        <strain evidence="2">CGMCC 1.12919</strain>
    </source>
</reference>
<comment type="caution">
    <text evidence="2">The sequence shown here is derived from an EMBL/GenBank/DDBJ whole genome shotgun (WGS) entry which is preliminary data.</text>
</comment>
<dbReference type="GO" id="GO:0016757">
    <property type="term" value="F:glycosyltransferase activity"/>
    <property type="evidence" value="ECO:0007669"/>
    <property type="project" value="TreeGrafter"/>
</dbReference>
<gene>
    <name evidence="2" type="ORF">GCM10010994_58510</name>
</gene>
<dbReference type="EMBL" id="BMGG01000013">
    <property type="protein sequence ID" value="GGC92993.1"/>
    <property type="molecule type" value="Genomic_DNA"/>
</dbReference>
<protein>
    <submittedName>
        <fullName evidence="2">Glycosyl transferase</fullName>
    </submittedName>
</protein>
<dbReference type="PANTHER" id="PTHR12526">
    <property type="entry name" value="GLYCOSYLTRANSFERASE"/>
    <property type="match status" value="1"/>
</dbReference>
<accession>A0A916XPH4</accession>
<dbReference type="SUPFAM" id="SSF53756">
    <property type="entry name" value="UDP-Glycosyltransferase/glycogen phosphorylase"/>
    <property type="match status" value="1"/>
</dbReference>
<proteinExistence type="predicted"/>
<keyword evidence="3" id="KW-1185">Reference proteome</keyword>
<sequence length="405" mass="42360">MEADRSPPCGGGGGRAPLLAFLITEDWFFASHFLPMARAAREMGLDVLVITRVRRHRAVLEAAGCRVIALEAERRSLNPLAIAATFARLSAILAREKPAILHMIALRSILIGGFAARRAGVARRIFALTGLGFLGARRDQVGKRARGIIRAAMRGVLRNATTVFLFENVDDVRRLGLEPGDPSVAVVGGAGVDPDAFAPAPLPPQPPLKVAVVARMLWSKGIDLAVAATRLARAQGAAVELSLYGAPDPSNPKAIPEATLRQWAAEPGIAWHGRSDDVPAVWRDHHVACLPSRGGEGLPRTLLEAAACGRAIVTTDVPGCRSFVRDGIDGRVVAVDDAAAVAAALMEFAGDPGRVAACGAAARARLLDGHTERAVMDDVKAIYARLLAAPLPAGPAAAAPRSAAA</sequence>
<feature type="domain" description="Glycosyltransferase subfamily 4-like N-terminal" evidence="1">
    <location>
        <begin position="20"/>
        <end position="164"/>
    </location>
</feature>
<reference evidence="2" key="1">
    <citation type="journal article" date="2014" name="Int. J. Syst. Evol. Microbiol.">
        <title>Complete genome sequence of Corynebacterium casei LMG S-19264T (=DSM 44701T), isolated from a smear-ripened cheese.</title>
        <authorList>
            <consortium name="US DOE Joint Genome Institute (JGI-PGF)"/>
            <person name="Walter F."/>
            <person name="Albersmeier A."/>
            <person name="Kalinowski J."/>
            <person name="Ruckert C."/>
        </authorList>
    </citation>
    <scope>NUCLEOTIDE SEQUENCE</scope>
    <source>
        <strain evidence="2">CGMCC 1.12919</strain>
    </source>
</reference>
<dbReference type="AlphaFoldDB" id="A0A916XPH4"/>